<reference evidence="8" key="1">
    <citation type="journal article" date="2019" name="Int. J. Syst. Evol. Microbiol.">
        <title>The Global Catalogue of Microorganisms (GCM) 10K type strain sequencing project: providing services to taxonomists for standard genome sequencing and annotation.</title>
        <authorList>
            <consortium name="The Broad Institute Genomics Platform"/>
            <consortium name="The Broad Institute Genome Sequencing Center for Infectious Disease"/>
            <person name="Wu L."/>
            <person name="Ma J."/>
        </authorList>
    </citation>
    <scope>NUCLEOTIDE SEQUENCE [LARGE SCALE GENOMIC DNA]</scope>
    <source>
        <strain evidence="8">CCUG 52468</strain>
    </source>
</reference>
<dbReference type="InterPro" id="IPR000866">
    <property type="entry name" value="AhpC/TSA"/>
</dbReference>
<keyword evidence="3" id="KW-1015">Disulfide bond</keyword>
<evidence type="ECO:0000256" key="5">
    <source>
        <dbReference type="SAM" id="SignalP"/>
    </source>
</evidence>
<accession>A0ABW3RLJ1</accession>
<dbReference type="InterPro" id="IPR013766">
    <property type="entry name" value="Thioredoxin_domain"/>
</dbReference>
<dbReference type="Pfam" id="PF14289">
    <property type="entry name" value="DUF4369"/>
    <property type="match status" value="1"/>
</dbReference>
<dbReference type="Pfam" id="PF00578">
    <property type="entry name" value="AhpC-TSA"/>
    <property type="match status" value="1"/>
</dbReference>
<feature type="chain" id="PRO_5045772276" evidence="5">
    <location>
        <begin position="22"/>
        <end position="369"/>
    </location>
</feature>
<dbReference type="PROSITE" id="PS51352">
    <property type="entry name" value="THIOREDOXIN_2"/>
    <property type="match status" value="1"/>
</dbReference>
<organism evidence="7 8">
    <name type="scientific">Sphingobacterium daejeonense</name>
    <dbReference type="NCBI Taxonomy" id="371142"/>
    <lineage>
        <taxon>Bacteria</taxon>
        <taxon>Pseudomonadati</taxon>
        <taxon>Bacteroidota</taxon>
        <taxon>Sphingobacteriia</taxon>
        <taxon>Sphingobacteriales</taxon>
        <taxon>Sphingobacteriaceae</taxon>
        <taxon>Sphingobacterium</taxon>
    </lineage>
</organism>
<evidence type="ECO:0000259" key="6">
    <source>
        <dbReference type="PROSITE" id="PS51352"/>
    </source>
</evidence>
<keyword evidence="2" id="KW-0201">Cytochrome c-type biogenesis</keyword>
<evidence type="ECO:0000256" key="4">
    <source>
        <dbReference type="ARBA" id="ARBA00023284"/>
    </source>
</evidence>
<keyword evidence="5" id="KW-0732">Signal</keyword>
<dbReference type="PANTHER" id="PTHR42852">
    <property type="entry name" value="THIOL:DISULFIDE INTERCHANGE PROTEIN DSBE"/>
    <property type="match status" value="1"/>
</dbReference>
<gene>
    <name evidence="7" type="ORF">ACFQ2C_09665</name>
</gene>
<dbReference type="RefSeq" id="WP_380896146.1">
    <property type="nucleotide sequence ID" value="NZ_JBHTKY010000012.1"/>
</dbReference>
<comment type="caution">
    <text evidence="7">The sequence shown here is derived from an EMBL/GenBank/DDBJ whole genome shotgun (WGS) entry which is preliminary data.</text>
</comment>
<sequence length="369" mass="41816">MKKFIINFAVTFFLGCSICMAQQDFTVKGKITGWPGKYINLETKGENPFKDSVENVDGSFEFKGRTEEVPNAFLVNKEGENPEFKFFFLEPGNIQIQGDYKNLASAKVTGSKYTDQYQQIKDIHNAKKNKVDSLYALVDGEKDKEKSKGYFREMEELDKLDIESTKEFIKSHPKNPATIYELGGLSMKLDYPTLKALFDGLDVSVRESVNAEALKTSVINLGNIQVGKIAPNFTQPDSTSKNIQLTDFKGKYVLLDFWASWCIPCRKEHPNLVQAYAKYKEKGFEILGVSIDTKDEEWRWKRAIENDGVTWTQVSDLKGQHNEAAKLYVIQMVPSNFLIDPSGKIIATNLMGDNLNKKLEELLGSNNTF</sequence>
<dbReference type="CDD" id="cd02966">
    <property type="entry name" value="TlpA_like_family"/>
    <property type="match status" value="1"/>
</dbReference>
<feature type="signal peptide" evidence="5">
    <location>
        <begin position="1"/>
        <end position="21"/>
    </location>
</feature>
<dbReference type="Proteomes" id="UP001597205">
    <property type="component" value="Unassembled WGS sequence"/>
</dbReference>
<keyword evidence="8" id="KW-1185">Reference proteome</keyword>
<comment type="subcellular location">
    <subcellularLocation>
        <location evidence="1">Cell envelope</location>
    </subcellularLocation>
</comment>
<dbReference type="PANTHER" id="PTHR42852:SF6">
    <property type="entry name" value="THIOL:DISULFIDE INTERCHANGE PROTEIN DSBE"/>
    <property type="match status" value="1"/>
</dbReference>
<proteinExistence type="predicted"/>
<evidence type="ECO:0000256" key="2">
    <source>
        <dbReference type="ARBA" id="ARBA00022748"/>
    </source>
</evidence>
<dbReference type="InterPro" id="IPR050553">
    <property type="entry name" value="Thioredoxin_ResA/DsbE_sf"/>
</dbReference>
<name>A0ABW3RLJ1_9SPHI</name>
<evidence type="ECO:0000256" key="1">
    <source>
        <dbReference type="ARBA" id="ARBA00004196"/>
    </source>
</evidence>
<evidence type="ECO:0000256" key="3">
    <source>
        <dbReference type="ARBA" id="ARBA00023157"/>
    </source>
</evidence>
<dbReference type="InterPro" id="IPR036249">
    <property type="entry name" value="Thioredoxin-like_sf"/>
</dbReference>
<evidence type="ECO:0000313" key="7">
    <source>
        <dbReference type="EMBL" id="MFD1165869.1"/>
    </source>
</evidence>
<feature type="domain" description="Thioredoxin" evidence="6">
    <location>
        <begin position="224"/>
        <end position="368"/>
    </location>
</feature>
<evidence type="ECO:0000313" key="8">
    <source>
        <dbReference type="Proteomes" id="UP001597205"/>
    </source>
</evidence>
<protein>
    <submittedName>
        <fullName evidence="7">Redoxin domain-containing protein</fullName>
    </submittedName>
</protein>
<dbReference type="SUPFAM" id="SSF52833">
    <property type="entry name" value="Thioredoxin-like"/>
    <property type="match status" value="1"/>
</dbReference>
<dbReference type="PROSITE" id="PS51257">
    <property type="entry name" value="PROKAR_LIPOPROTEIN"/>
    <property type="match status" value="1"/>
</dbReference>
<dbReference type="Gene3D" id="3.40.30.10">
    <property type="entry name" value="Glutaredoxin"/>
    <property type="match status" value="1"/>
</dbReference>
<keyword evidence="4" id="KW-0676">Redox-active center</keyword>
<dbReference type="InterPro" id="IPR025380">
    <property type="entry name" value="DUF4369"/>
</dbReference>
<dbReference type="EMBL" id="JBHTKY010000012">
    <property type="protein sequence ID" value="MFD1165869.1"/>
    <property type="molecule type" value="Genomic_DNA"/>
</dbReference>